<feature type="non-terminal residue" evidence="1">
    <location>
        <position position="139"/>
    </location>
</feature>
<evidence type="ECO:0000313" key="1">
    <source>
        <dbReference type="EMBL" id="CAH0732061.1"/>
    </source>
</evidence>
<reference evidence="1" key="1">
    <citation type="submission" date="2021-12" db="EMBL/GenBank/DDBJ databases">
        <authorList>
            <person name="Martin H S."/>
        </authorList>
    </citation>
    <scope>NUCLEOTIDE SEQUENCE</scope>
</reference>
<proteinExistence type="predicted"/>
<protein>
    <submittedName>
        <fullName evidence="1">(lesser marbled fritillary) hypothetical protein</fullName>
    </submittedName>
</protein>
<accession>A0A8S4JJ12</accession>
<dbReference type="Proteomes" id="UP000838878">
    <property type="component" value="Unassembled WGS sequence"/>
</dbReference>
<name>A0A8S4JJ12_9NEOP</name>
<gene>
    <name evidence="1" type="ORF">BINO364_LOCUS16811</name>
</gene>
<comment type="caution">
    <text evidence="1">The sequence shown here is derived from an EMBL/GenBank/DDBJ whole genome shotgun (WGS) entry which is preliminary data.</text>
</comment>
<keyword evidence="2" id="KW-1185">Reference proteome</keyword>
<organism evidence="1 2">
    <name type="scientific">Brenthis ino</name>
    <name type="common">lesser marbled fritillary</name>
    <dbReference type="NCBI Taxonomy" id="405034"/>
    <lineage>
        <taxon>Eukaryota</taxon>
        <taxon>Metazoa</taxon>
        <taxon>Ecdysozoa</taxon>
        <taxon>Arthropoda</taxon>
        <taxon>Hexapoda</taxon>
        <taxon>Insecta</taxon>
        <taxon>Pterygota</taxon>
        <taxon>Neoptera</taxon>
        <taxon>Endopterygota</taxon>
        <taxon>Lepidoptera</taxon>
        <taxon>Glossata</taxon>
        <taxon>Ditrysia</taxon>
        <taxon>Papilionoidea</taxon>
        <taxon>Nymphalidae</taxon>
        <taxon>Heliconiinae</taxon>
        <taxon>Argynnini</taxon>
        <taxon>Brenthis</taxon>
    </lineage>
</organism>
<dbReference type="EMBL" id="CAKLHF010000010">
    <property type="protein sequence ID" value="CAH0732061.1"/>
    <property type="molecule type" value="Genomic_DNA"/>
</dbReference>
<dbReference type="AlphaFoldDB" id="A0A8S4JJ12"/>
<evidence type="ECO:0000313" key="2">
    <source>
        <dbReference type="Proteomes" id="UP000838878"/>
    </source>
</evidence>
<dbReference type="OrthoDB" id="10022108at2759"/>
<sequence>MESSGNLKTTIKEAVLSSLNRLYEIVDLLNDSRLSLKNNLEIIIANRAKEKEQTQETSTTAHILKVLEAIRDQNLISKTTQAALLLITEEMQTIKDQQAVQLKTLEISCKAPAKLVEAAEEQNSISEQTRQTLQSLTEE</sequence>